<protein>
    <submittedName>
        <fullName evidence="2">Uncharacterized protein</fullName>
    </submittedName>
</protein>
<feature type="coiled-coil region" evidence="1">
    <location>
        <begin position="325"/>
        <end position="352"/>
    </location>
</feature>
<name>A0A0F9CN10_9ZZZZ</name>
<organism evidence="2">
    <name type="scientific">marine sediment metagenome</name>
    <dbReference type="NCBI Taxonomy" id="412755"/>
    <lineage>
        <taxon>unclassified sequences</taxon>
        <taxon>metagenomes</taxon>
        <taxon>ecological metagenomes</taxon>
    </lineage>
</organism>
<evidence type="ECO:0000313" key="2">
    <source>
        <dbReference type="EMBL" id="KKK98011.1"/>
    </source>
</evidence>
<reference evidence="2" key="1">
    <citation type="journal article" date="2015" name="Nature">
        <title>Complex archaea that bridge the gap between prokaryotes and eukaryotes.</title>
        <authorList>
            <person name="Spang A."/>
            <person name="Saw J.H."/>
            <person name="Jorgensen S.L."/>
            <person name="Zaremba-Niedzwiedzka K."/>
            <person name="Martijn J."/>
            <person name="Lind A.E."/>
            <person name="van Eijk R."/>
            <person name="Schleper C."/>
            <person name="Guy L."/>
            <person name="Ettema T.J."/>
        </authorList>
    </citation>
    <scope>NUCLEOTIDE SEQUENCE</scope>
</reference>
<keyword evidence="1" id="KW-0175">Coiled coil</keyword>
<proteinExistence type="predicted"/>
<gene>
    <name evidence="2" type="ORF">LCGC14_2647020</name>
</gene>
<dbReference type="EMBL" id="LAZR01045798">
    <property type="protein sequence ID" value="KKK98011.1"/>
    <property type="molecule type" value="Genomic_DNA"/>
</dbReference>
<feature type="non-terminal residue" evidence="2">
    <location>
        <position position="450"/>
    </location>
</feature>
<accession>A0A0F9CN10</accession>
<sequence>PGIRPTDLIAGPGRWRYYMATLDGQILQSDDDGQTWSTMAKFPSTRWVSLFRTRGRTARTRIIAGYDPRRLGVVMTSGRFAPDALTARNTGLYVGQFIKSGAMCRANANGTVFFLVMNNTLWVGRRKVPPAGPYIVQAWCGPSSIWVGHSRLTHAEGDLHARISSIAAGAVTDANIRALASAAGTIRKQISSMSFRVFARVSHKRGVGGVKVAVTDTYALGGQMKVPLYDDGKHDDGKPADGLFAGEIAFKSHVMASENRDAANQGFPGIGAVTVTATELGWTRGKLEVRLRTAAQMGVTPDKSLYVPPKATATGDNAPLAEVERQRFRDDAAFLRRELKAAHKQINAAEDLRKSLFDLHSRPLEPSDWFVDTKTPIKGPGVPLLHTSDFQWGELVRPEDMDGINEYSVAIAKKRYRRLIERTIDLCFEHMVTPDYPGIVLLRGGDSIHG</sequence>
<dbReference type="AlphaFoldDB" id="A0A0F9CN10"/>
<comment type="caution">
    <text evidence="2">The sequence shown here is derived from an EMBL/GenBank/DDBJ whole genome shotgun (WGS) entry which is preliminary data.</text>
</comment>
<feature type="non-terminal residue" evidence="2">
    <location>
        <position position="1"/>
    </location>
</feature>
<evidence type="ECO:0000256" key="1">
    <source>
        <dbReference type="SAM" id="Coils"/>
    </source>
</evidence>
<dbReference type="SUPFAM" id="SSF110296">
    <property type="entry name" value="Oligoxyloglucan reducing end-specific cellobiohydrolase"/>
    <property type="match status" value="1"/>
</dbReference>